<feature type="transmembrane region" description="Helical" evidence="5">
    <location>
        <begin position="200"/>
        <end position="218"/>
    </location>
</feature>
<feature type="transmembrane region" description="Helical" evidence="5">
    <location>
        <begin position="138"/>
        <end position="156"/>
    </location>
</feature>
<reference evidence="6 7" key="1">
    <citation type="journal article" date="2015" name="Genome Announc.">
        <title>Expanding the biotechnology potential of lactobacilli through comparative genomics of 213 strains and associated genera.</title>
        <authorList>
            <person name="Sun Z."/>
            <person name="Harris H.M."/>
            <person name="McCann A."/>
            <person name="Guo C."/>
            <person name="Argimon S."/>
            <person name="Zhang W."/>
            <person name="Yang X."/>
            <person name="Jeffery I.B."/>
            <person name="Cooney J.C."/>
            <person name="Kagawa T.F."/>
            <person name="Liu W."/>
            <person name="Song Y."/>
            <person name="Salvetti E."/>
            <person name="Wrobel A."/>
            <person name="Rasinkangas P."/>
            <person name="Parkhill J."/>
            <person name="Rea M.C."/>
            <person name="O'Sullivan O."/>
            <person name="Ritari J."/>
            <person name="Douillard F.P."/>
            <person name="Paul Ross R."/>
            <person name="Yang R."/>
            <person name="Briner A.E."/>
            <person name="Felis G.E."/>
            <person name="de Vos W.M."/>
            <person name="Barrangou R."/>
            <person name="Klaenhammer T.R."/>
            <person name="Caufield P.W."/>
            <person name="Cui Y."/>
            <person name="Zhang H."/>
            <person name="O'Toole P.W."/>
        </authorList>
    </citation>
    <scope>NUCLEOTIDE SEQUENCE [LARGE SCALE GENOMIC DNA]</scope>
    <source>
        <strain evidence="6 7">DSM 18527</strain>
    </source>
</reference>
<dbReference type="InterPro" id="IPR038770">
    <property type="entry name" value="Na+/solute_symporter_sf"/>
</dbReference>
<evidence type="ECO:0000256" key="5">
    <source>
        <dbReference type="SAM" id="Phobius"/>
    </source>
</evidence>
<keyword evidence="3 5" id="KW-1133">Transmembrane helix</keyword>
<dbReference type="PANTHER" id="PTHR10361:SF28">
    <property type="entry name" value="P3 PROTEIN-RELATED"/>
    <property type="match status" value="1"/>
</dbReference>
<evidence type="ECO:0000256" key="3">
    <source>
        <dbReference type="ARBA" id="ARBA00022989"/>
    </source>
</evidence>
<dbReference type="InterPro" id="IPR002657">
    <property type="entry name" value="BilAc:Na_symport/Acr3"/>
</dbReference>
<dbReference type="PANTHER" id="PTHR10361">
    <property type="entry name" value="SODIUM-BILE ACID COTRANSPORTER"/>
    <property type="match status" value="1"/>
</dbReference>
<gene>
    <name evidence="6" type="ORF">FC83_GL001556</name>
</gene>
<keyword evidence="4 5" id="KW-0472">Membrane</keyword>
<dbReference type="GO" id="GO:0016020">
    <property type="term" value="C:membrane"/>
    <property type="evidence" value="ECO:0007669"/>
    <property type="project" value="UniProtKB-SubCell"/>
</dbReference>
<evidence type="ECO:0000313" key="7">
    <source>
        <dbReference type="Proteomes" id="UP000051236"/>
    </source>
</evidence>
<dbReference type="InterPro" id="IPR004710">
    <property type="entry name" value="Bilac:Na_transpt"/>
</dbReference>
<evidence type="ECO:0000256" key="1">
    <source>
        <dbReference type="ARBA" id="ARBA00004141"/>
    </source>
</evidence>
<accession>A0A0R1XRQ5</accession>
<dbReference type="Gene3D" id="1.20.1530.20">
    <property type="match status" value="1"/>
</dbReference>
<evidence type="ECO:0000256" key="2">
    <source>
        <dbReference type="ARBA" id="ARBA00022692"/>
    </source>
</evidence>
<protein>
    <submittedName>
        <fullName evidence="6">Bile acid transporter</fullName>
    </submittedName>
</protein>
<sequence>MGDNYMKAVTKVGNWMSKWFTLLVVLWAAVNYFLPQTSLWIAPKTPILLGIILFGMGLTLNRDDFARILKQPIPVILGTFAHYAIMPTIAWLLCLLFHLSGPTAVGVILVGSCPSGTSSSVMAYLAKGDVALDVSIEALSTLLAPIMLPTMLKLYAGQWVAIPTQQLFLSTVKIVVIPIIAGVIVHTLFSKQAEKVTKALPLVSQVAILAIIGAVFAANHADLFTAQTALVIPVVMLHNLSGYGLGFLFSHLIRLREPQRKAITFEVGMQDSSLGATLAMKYFVPAAAIPSTIFSIWHNISGSILSSWWRQHTHETMQDLEREAAQAKAQAQATR</sequence>
<feature type="transmembrane region" description="Helical" evidence="5">
    <location>
        <begin position="12"/>
        <end position="34"/>
    </location>
</feature>
<feature type="transmembrane region" description="Helical" evidence="5">
    <location>
        <begin position="104"/>
        <end position="126"/>
    </location>
</feature>
<evidence type="ECO:0000313" key="6">
    <source>
        <dbReference type="EMBL" id="KRM30425.1"/>
    </source>
</evidence>
<organism evidence="6 7">
    <name type="scientific">Agrilactobacillus composti DSM 18527 = JCM 14202</name>
    <dbReference type="NCBI Taxonomy" id="1423734"/>
    <lineage>
        <taxon>Bacteria</taxon>
        <taxon>Bacillati</taxon>
        <taxon>Bacillota</taxon>
        <taxon>Bacilli</taxon>
        <taxon>Lactobacillales</taxon>
        <taxon>Lactobacillaceae</taxon>
        <taxon>Agrilactobacillus</taxon>
    </lineage>
</organism>
<evidence type="ECO:0000256" key="4">
    <source>
        <dbReference type="ARBA" id="ARBA00023136"/>
    </source>
</evidence>
<feature type="transmembrane region" description="Helical" evidence="5">
    <location>
        <begin position="230"/>
        <end position="253"/>
    </location>
</feature>
<feature type="transmembrane region" description="Helical" evidence="5">
    <location>
        <begin position="168"/>
        <end position="188"/>
    </location>
</feature>
<keyword evidence="2 5" id="KW-0812">Transmembrane</keyword>
<feature type="transmembrane region" description="Helical" evidence="5">
    <location>
        <begin position="73"/>
        <end position="98"/>
    </location>
</feature>
<feature type="transmembrane region" description="Helical" evidence="5">
    <location>
        <begin position="40"/>
        <end position="61"/>
    </location>
</feature>
<comment type="subcellular location">
    <subcellularLocation>
        <location evidence="1">Membrane</location>
        <topology evidence="1">Multi-pass membrane protein</topology>
    </subcellularLocation>
</comment>
<dbReference type="Proteomes" id="UP000051236">
    <property type="component" value="Unassembled WGS sequence"/>
</dbReference>
<dbReference type="STRING" id="1423734.FC83_GL001556"/>
<dbReference type="Pfam" id="PF01758">
    <property type="entry name" value="SBF"/>
    <property type="match status" value="1"/>
</dbReference>
<keyword evidence="7" id="KW-1185">Reference proteome</keyword>
<dbReference type="eggNOG" id="COG0385">
    <property type="taxonomic scope" value="Bacteria"/>
</dbReference>
<dbReference type="PATRIC" id="fig|1423734.3.peg.1575"/>
<comment type="caution">
    <text evidence="6">The sequence shown here is derived from an EMBL/GenBank/DDBJ whole genome shotgun (WGS) entry which is preliminary data.</text>
</comment>
<dbReference type="AlphaFoldDB" id="A0A0R1XRQ5"/>
<dbReference type="EMBL" id="AZGA01000088">
    <property type="protein sequence ID" value="KRM30425.1"/>
    <property type="molecule type" value="Genomic_DNA"/>
</dbReference>
<name>A0A0R1XRQ5_9LACO</name>
<proteinExistence type="predicted"/>